<dbReference type="PaxDb" id="7159-AAEL001774-PA"/>
<dbReference type="HOGENOM" id="CLU_3126172_0_0_1"/>
<dbReference type="AlphaFoldDB" id="Q17K90"/>
<gene>
    <name evidence="1" type="ORF">AaeL_AAEL001774</name>
</gene>
<sequence length="50" mass="5844">MKRRVDSKSISCQAHFRLSLFVLFSLSSLDKATRIVDELRLVAHYFCKVK</sequence>
<evidence type="ECO:0000313" key="2">
    <source>
        <dbReference type="Proteomes" id="UP000682892"/>
    </source>
</evidence>
<evidence type="ECO:0000313" key="1">
    <source>
        <dbReference type="EMBL" id="EAT47095.1"/>
    </source>
</evidence>
<reference evidence="1" key="2">
    <citation type="journal article" date="2007" name="Science">
        <title>Genome sequence of Aedes aegypti, a major arbovirus vector.</title>
        <authorList>
            <person name="Nene V."/>
            <person name="Wortman J.R."/>
            <person name="Lawson D."/>
            <person name="Haas B."/>
            <person name="Kodira C."/>
            <person name="Tu Z.J."/>
            <person name="Loftus B."/>
            <person name="Xi Z."/>
            <person name="Megy K."/>
            <person name="Grabherr M."/>
            <person name="Ren Q."/>
            <person name="Zdobnov E.M."/>
            <person name="Lobo N.F."/>
            <person name="Campbell K.S."/>
            <person name="Brown S.E."/>
            <person name="Bonaldo M.F."/>
            <person name="Zhu J."/>
            <person name="Sinkins S.P."/>
            <person name="Hogenkamp D.G."/>
            <person name="Amedeo P."/>
            <person name="Arensburger P."/>
            <person name="Atkinson P.W."/>
            <person name="Bidwell S."/>
            <person name="Biedler J."/>
            <person name="Birney E."/>
            <person name="Bruggner R.V."/>
            <person name="Costas J."/>
            <person name="Coy M.R."/>
            <person name="Crabtree J."/>
            <person name="Crawford M."/>
            <person name="Debruyn B."/>
            <person name="Decaprio D."/>
            <person name="Eiglmeier K."/>
            <person name="Eisenstadt E."/>
            <person name="El-Dorry H."/>
            <person name="Gelbart W.M."/>
            <person name="Gomes S.L."/>
            <person name="Hammond M."/>
            <person name="Hannick L.I."/>
            <person name="Hogan J.R."/>
            <person name="Holmes M.H."/>
            <person name="Jaffe D."/>
            <person name="Johnston J.S."/>
            <person name="Kennedy R.C."/>
            <person name="Koo H."/>
            <person name="Kravitz S."/>
            <person name="Kriventseva E.V."/>
            <person name="Kulp D."/>
            <person name="Labutti K."/>
            <person name="Lee E."/>
            <person name="Li S."/>
            <person name="Lovin D.D."/>
            <person name="Mao C."/>
            <person name="Mauceli E."/>
            <person name="Menck C.F."/>
            <person name="Miller J.R."/>
            <person name="Montgomery P."/>
            <person name="Mori A."/>
            <person name="Nascimento A.L."/>
            <person name="Naveira H.F."/>
            <person name="Nusbaum C."/>
            <person name="O'leary S."/>
            <person name="Orvis J."/>
            <person name="Pertea M."/>
            <person name="Quesneville H."/>
            <person name="Reidenbach K.R."/>
            <person name="Rogers Y.H."/>
            <person name="Roth C.W."/>
            <person name="Schneider J.R."/>
            <person name="Schatz M."/>
            <person name="Shumway M."/>
            <person name="Stanke M."/>
            <person name="Stinson E.O."/>
            <person name="Tubio J.M."/>
            <person name="Vanzee J.P."/>
            <person name="Verjovski-Almeida S."/>
            <person name="Werner D."/>
            <person name="White O."/>
            <person name="Wyder S."/>
            <person name="Zeng Q."/>
            <person name="Zhao Q."/>
            <person name="Zhao Y."/>
            <person name="Hill C.A."/>
            <person name="Raikhel A.S."/>
            <person name="Soares M.B."/>
            <person name="Knudson D.L."/>
            <person name="Lee N.H."/>
            <person name="Galagan J."/>
            <person name="Salzberg S.L."/>
            <person name="Paulsen I.T."/>
            <person name="Dimopoulos G."/>
            <person name="Collins F.H."/>
            <person name="Birren B."/>
            <person name="Fraser-Liggett C.M."/>
            <person name="Severson D.W."/>
        </authorList>
    </citation>
    <scope>NUCLEOTIDE SEQUENCE [LARGE SCALE GENOMIC DNA]</scope>
    <source>
        <strain evidence="1">Liverpool</strain>
    </source>
</reference>
<name>Q17K90_AEDAE</name>
<dbReference type="STRING" id="7159.Q17K90"/>
<proteinExistence type="predicted"/>
<reference evidence="1" key="1">
    <citation type="submission" date="2005-10" db="EMBL/GenBank/DDBJ databases">
        <authorList>
            <person name="Loftus B.J."/>
            <person name="Nene V.M."/>
            <person name="Hannick L.I."/>
            <person name="Bidwell S."/>
            <person name="Haas B."/>
            <person name="Amedeo P."/>
            <person name="Orvis J."/>
            <person name="Wortman J.R."/>
            <person name="White O.R."/>
            <person name="Salzberg S."/>
            <person name="Shumway M."/>
            <person name="Koo H."/>
            <person name="Zhao Y."/>
            <person name="Holmes M."/>
            <person name="Miller J."/>
            <person name="Schatz M."/>
            <person name="Pop M."/>
            <person name="Pai G."/>
            <person name="Utterback T."/>
            <person name="Rogers Y.-H."/>
            <person name="Kravitz S."/>
            <person name="Fraser C.M."/>
        </authorList>
    </citation>
    <scope>NUCLEOTIDE SEQUENCE</scope>
    <source>
        <strain evidence="1">Liverpool</strain>
    </source>
</reference>
<dbReference type="Proteomes" id="UP000682892">
    <property type="component" value="Unassembled WGS sequence"/>
</dbReference>
<protein>
    <submittedName>
        <fullName evidence="1">AAEL001774-PA</fullName>
    </submittedName>
</protein>
<organism evidence="1 2">
    <name type="scientific">Aedes aegypti</name>
    <name type="common">Yellowfever mosquito</name>
    <name type="synonym">Culex aegypti</name>
    <dbReference type="NCBI Taxonomy" id="7159"/>
    <lineage>
        <taxon>Eukaryota</taxon>
        <taxon>Metazoa</taxon>
        <taxon>Ecdysozoa</taxon>
        <taxon>Arthropoda</taxon>
        <taxon>Hexapoda</taxon>
        <taxon>Insecta</taxon>
        <taxon>Pterygota</taxon>
        <taxon>Neoptera</taxon>
        <taxon>Endopterygota</taxon>
        <taxon>Diptera</taxon>
        <taxon>Nematocera</taxon>
        <taxon>Culicoidea</taxon>
        <taxon>Culicidae</taxon>
        <taxon>Culicinae</taxon>
        <taxon>Aedini</taxon>
        <taxon>Aedes</taxon>
        <taxon>Stegomyia</taxon>
    </lineage>
</organism>
<accession>Q17K90</accession>
<reference evidence="1" key="3">
    <citation type="submission" date="2012-09" db="EMBL/GenBank/DDBJ databases">
        <authorList>
            <consortium name="VectorBase"/>
        </authorList>
    </citation>
    <scope>NUCLEOTIDE SEQUENCE</scope>
    <source>
        <strain evidence="1">Liverpool</strain>
    </source>
</reference>
<dbReference type="EMBL" id="CH477227">
    <property type="protein sequence ID" value="EAT47095.1"/>
    <property type="molecule type" value="Genomic_DNA"/>
</dbReference>